<keyword evidence="3" id="KW-1185">Reference proteome</keyword>
<dbReference type="Proteomes" id="UP001209540">
    <property type="component" value="Unassembled WGS sequence"/>
</dbReference>
<gene>
    <name evidence="2" type="ORF">BDA99DRAFT_534608</name>
</gene>
<feature type="compositionally biased region" description="Polar residues" evidence="1">
    <location>
        <begin position="23"/>
        <end position="43"/>
    </location>
</feature>
<name>A0AAD5KLC5_9FUNG</name>
<reference evidence="2" key="2">
    <citation type="submission" date="2023-02" db="EMBL/GenBank/DDBJ databases">
        <authorList>
            <consortium name="DOE Joint Genome Institute"/>
            <person name="Mondo S.J."/>
            <person name="Chang Y."/>
            <person name="Wang Y."/>
            <person name="Ahrendt S."/>
            <person name="Andreopoulos W."/>
            <person name="Barry K."/>
            <person name="Beard J."/>
            <person name="Benny G.L."/>
            <person name="Blankenship S."/>
            <person name="Bonito G."/>
            <person name="Cuomo C."/>
            <person name="Desiro A."/>
            <person name="Gervers K.A."/>
            <person name="Hundley H."/>
            <person name="Kuo A."/>
            <person name="LaButti K."/>
            <person name="Lang B.F."/>
            <person name="Lipzen A."/>
            <person name="O'Donnell K."/>
            <person name="Pangilinan J."/>
            <person name="Reynolds N."/>
            <person name="Sandor L."/>
            <person name="Smith M.W."/>
            <person name="Tsang A."/>
            <person name="Grigoriev I.V."/>
            <person name="Stajich J.E."/>
            <person name="Spatafora J.W."/>
        </authorList>
    </citation>
    <scope>NUCLEOTIDE SEQUENCE</scope>
    <source>
        <strain evidence="2">RSA 2281</strain>
    </source>
</reference>
<accession>A0AAD5KLC5</accession>
<reference evidence="2" key="1">
    <citation type="journal article" date="2022" name="IScience">
        <title>Evolution of zygomycete secretomes and the origins of terrestrial fungal ecologies.</title>
        <authorList>
            <person name="Chang Y."/>
            <person name="Wang Y."/>
            <person name="Mondo S."/>
            <person name="Ahrendt S."/>
            <person name="Andreopoulos W."/>
            <person name="Barry K."/>
            <person name="Beard J."/>
            <person name="Benny G.L."/>
            <person name="Blankenship S."/>
            <person name="Bonito G."/>
            <person name="Cuomo C."/>
            <person name="Desiro A."/>
            <person name="Gervers K.A."/>
            <person name="Hundley H."/>
            <person name="Kuo A."/>
            <person name="LaButti K."/>
            <person name="Lang B.F."/>
            <person name="Lipzen A."/>
            <person name="O'Donnell K."/>
            <person name="Pangilinan J."/>
            <person name="Reynolds N."/>
            <person name="Sandor L."/>
            <person name="Smith M.E."/>
            <person name="Tsang A."/>
            <person name="Grigoriev I.V."/>
            <person name="Stajich J.E."/>
            <person name="Spatafora J.W."/>
        </authorList>
    </citation>
    <scope>NUCLEOTIDE SEQUENCE</scope>
    <source>
        <strain evidence="2">RSA 2281</strain>
    </source>
</reference>
<proteinExistence type="predicted"/>
<evidence type="ECO:0000313" key="2">
    <source>
        <dbReference type="EMBL" id="KAI9270499.1"/>
    </source>
</evidence>
<evidence type="ECO:0000313" key="3">
    <source>
        <dbReference type="Proteomes" id="UP001209540"/>
    </source>
</evidence>
<comment type="caution">
    <text evidence="2">The sequence shown here is derived from an EMBL/GenBank/DDBJ whole genome shotgun (WGS) entry which is preliminary data.</text>
</comment>
<evidence type="ECO:0000256" key="1">
    <source>
        <dbReference type="SAM" id="MobiDB-lite"/>
    </source>
</evidence>
<feature type="compositionally biased region" description="Acidic residues" evidence="1">
    <location>
        <begin position="50"/>
        <end position="59"/>
    </location>
</feature>
<organism evidence="2 3">
    <name type="scientific">Phascolomyces articulosus</name>
    <dbReference type="NCBI Taxonomy" id="60185"/>
    <lineage>
        <taxon>Eukaryota</taxon>
        <taxon>Fungi</taxon>
        <taxon>Fungi incertae sedis</taxon>
        <taxon>Mucoromycota</taxon>
        <taxon>Mucoromycotina</taxon>
        <taxon>Mucoromycetes</taxon>
        <taxon>Mucorales</taxon>
        <taxon>Lichtheimiaceae</taxon>
        <taxon>Phascolomyces</taxon>
    </lineage>
</organism>
<feature type="region of interest" description="Disordered" evidence="1">
    <location>
        <begin position="23"/>
        <end position="64"/>
    </location>
</feature>
<protein>
    <submittedName>
        <fullName evidence="2">Uncharacterized protein</fullName>
    </submittedName>
</protein>
<dbReference type="EMBL" id="JAIXMP010000007">
    <property type="protein sequence ID" value="KAI9270499.1"/>
    <property type="molecule type" value="Genomic_DNA"/>
</dbReference>
<sequence>MSIRVNKAKKLMKGFQYLRGSSATSNTGNNYSDQSKLSRSSTKQDLLQQSDEEQDLEEQDAQHDSLEYLNENAMTFFSSSIMMMVYNSEDYTPKKEGCSYLQDVPKYMIGLIYLDTEKLPTMKQFLLLKDSSSSQIYWYTLYQKDFIGPIGG</sequence>
<dbReference type="AlphaFoldDB" id="A0AAD5KLC5"/>